<keyword evidence="2" id="KW-1185">Reference proteome</keyword>
<reference evidence="2" key="1">
    <citation type="journal article" date="2023" name="Mol. Phylogenet. Evol.">
        <title>Genome-scale phylogeny and comparative genomics of the fungal order Sordariales.</title>
        <authorList>
            <person name="Hensen N."/>
            <person name="Bonometti L."/>
            <person name="Westerberg I."/>
            <person name="Brannstrom I.O."/>
            <person name="Guillou S."/>
            <person name="Cros-Aarteil S."/>
            <person name="Calhoun S."/>
            <person name="Haridas S."/>
            <person name="Kuo A."/>
            <person name="Mondo S."/>
            <person name="Pangilinan J."/>
            <person name="Riley R."/>
            <person name="LaButti K."/>
            <person name="Andreopoulos B."/>
            <person name="Lipzen A."/>
            <person name="Chen C."/>
            <person name="Yan M."/>
            <person name="Daum C."/>
            <person name="Ng V."/>
            <person name="Clum A."/>
            <person name="Steindorff A."/>
            <person name="Ohm R.A."/>
            <person name="Martin F."/>
            <person name="Silar P."/>
            <person name="Natvig D.O."/>
            <person name="Lalanne C."/>
            <person name="Gautier V."/>
            <person name="Ament-Velasquez S.L."/>
            <person name="Kruys A."/>
            <person name="Hutchinson M.I."/>
            <person name="Powell A.J."/>
            <person name="Barry K."/>
            <person name="Miller A.N."/>
            <person name="Grigoriev I.V."/>
            <person name="Debuchy R."/>
            <person name="Gladieux P."/>
            <person name="Hiltunen Thoren M."/>
            <person name="Johannesson H."/>
        </authorList>
    </citation>
    <scope>NUCLEOTIDE SEQUENCE [LARGE SCALE GENOMIC DNA]</scope>
    <source>
        <strain evidence="2">CBS 340.73</strain>
    </source>
</reference>
<dbReference type="Proteomes" id="UP001303473">
    <property type="component" value="Unassembled WGS sequence"/>
</dbReference>
<comment type="caution">
    <text evidence="1">The sequence shown here is derived from an EMBL/GenBank/DDBJ whole genome shotgun (WGS) entry which is preliminary data.</text>
</comment>
<sequence>MWPALCMLPRDLSRGKSVPPIGSVLSFLTLPSFTSKLTLNDISSFPHREAVAMDLIPTQKVVSILQSHGIPVLIVGELVLNYYNCPRVIHGMAPDDDITKLPFPRLLPFVTGVGKRFYGAWKTCKLVPFMEAFTRSHSEDDTTRQQREMKRK</sequence>
<protein>
    <submittedName>
        <fullName evidence="1">Uncharacterized protein</fullName>
    </submittedName>
</protein>
<name>A0AAN6SA71_9PEZI</name>
<accession>A0AAN6SA71</accession>
<organism evidence="1 2">
    <name type="scientific">Diplogelasinospora grovesii</name>
    <dbReference type="NCBI Taxonomy" id="303347"/>
    <lineage>
        <taxon>Eukaryota</taxon>
        <taxon>Fungi</taxon>
        <taxon>Dikarya</taxon>
        <taxon>Ascomycota</taxon>
        <taxon>Pezizomycotina</taxon>
        <taxon>Sordariomycetes</taxon>
        <taxon>Sordariomycetidae</taxon>
        <taxon>Sordariales</taxon>
        <taxon>Diplogelasinosporaceae</taxon>
        <taxon>Diplogelasinospora</taxon>
    </lineage>
</organism>
<dbReference type="AlphaFoldDB" id="A0AAN6SA71"/>
<evidence type="ECO:0000313" key="2">
    <source>
        <dbReference type="Proteomes" id="UP001303473"/>
    </source>
</evidence>
<gene>
    <name evidence="1" type="ORF">QBC46DRAFT_369086</name>
</gene>
<evidence type="ECO:0000313" key="1">
    <source>
        <dbReference type="EMBL" id="KAK3946189.1"/>
    </source>
</evidence>
<proteinExistence type="predicted"/>
<dbReference type="EMBL" id="MU853752">
    <property type="protein sequence ID" value="KAK3946189.1"/>
    <property type="molecule type" value="Genomic_DNA"/>
</dbReference>